<organism evidence="9 10">
    <name type="scientific">Micromonospora rifamycinica</name>
    <dbReference type="NCBI Taxonomy" id="291594"/>
    <lineage>
        <taxon>Bacteria</taxon>
        <taxon>Bacillati</taxon>
        <taxon>Actinomycetota</taxon>
        <taxon>Actinomycetes</taxon>
        <taxon>Micromonosporales</taxon>
        <taxon>Micromonosporaceae</taxon>
        <taxon>Micromonospora</taxon>
    </lineage>
</organism>
<dbReference type="Gene3D" id="1.20.140.10">
    <property type="entry name" value="Butyryl-CoA Dehydrogenase, subunit A, domain 3"/>
    <property type="match status" value="1"/>
</dbReference>
<dbReference type="OrthoDB" id="9771038at2"/>
<dbReference type="InterPro" id="IPR036250">
    <property type="entry name" value="AcylCo_DH-like_C"/>
</dbReference>
<evidence type="ECO:0000259" key="6">
    <source>
        <dbReference type="Pfam" id="PF00441"/>
    </source>
</evidence>
<evidence type="ECO:0000259" key="7">
    <source>
        <dbReference type="Pfam" id="PF02770"/>
    </source>
</evidence>
<feature type="domain" description="Acyl-CoA oxidase/dehydrogenase middle" evidence="7">
    <location>
        <begin position="176"/>
        <end position="286"/>
    </location>
</feature>
<protein>
    <submittedName>
        <fullName evidence="9">Acyl-CoA dehydrogenase</fullName>
    </submittedName>
</protein>
<dbReference type="InterPro" id="IPR009075">
    <property type="entry name" value="AcylCo_DH/oxidase_C"/>
</dbReference>
<evidence type="ECO:0000313" key="9">
    <source>
        <dbReference type="EMBL" id="SCG41049.1"/>
    </source>
</evidence>
<evidence type="ECO:0000256" key="1">
    <source>
        <dbReference type="ARBA" id="ARBA00001974"/>
    </source>
</evidence>
<feature type="domain" description="Adaptive response protein AidB N-terminal" evidence="8">
    <location>
        <begin position="12"/>
        <end position="168"/>
    </location>
</feature>
<dbReference type="InterPro" id="IPR052904">
    <property type="entry name" value="Acyl-CoA_dehydrogenase-like"/>
</dbReference>
<keyword evidence="10" id="KW-1185">Reference proteome</keyword>
<dbReference type="PROSITE" id="PS00073">
    <property type="entry name" value="ACYL_COA_DH_2"/>
    <property type="match status" value="1"/>
</dbReference>
<dbReference type="SUPFAM" id="SSF56645">
    <property type="entry name" value="Acyl-CoA dehydrogenase NM domain-like"/>
    <property type="match status" value="1"/>
</dbReference>
<dbReference type="PANTHER" id="PTHR42707">
    <property type="entry name" value="ACYL-COA DEHYDROGENASE"/>
    <property type="match status" value="1"/>
</dbReference>
<feature type="domain" description="Acyl-CoA dehydrogenase/oxidase C-terminal" evidence="6">
    <location>
        <begin position="299"/>
        <end position="454"/>
    </location>
</feature>
<keyword evidence="3 5" id="KW-0285">Flavoprotein</keyword>
<dbReference type="InterPro" id="IPR009100">
    <property type="entry name" value="AcylCoA_DH/oxidase_NM_dom_sf"/>
</dbReference>
<dbReference type="PANTHER" id="PTHR42707:SF2">
    <property type="entry name" value="ACD11 DEHYDROGENASE"/>
    <property type="match status" value="1"/>
</dbReference>
<dbReference type="Proteomes" id="UP000198226">
    <property type="component" value="Chromosome I"/>
</dbReference>
<dbReference type="Pfam" id="PF02770">
    <property type="entry name" value="Acyl-CoA_dh_M"/>
    <property type="match status" value="1"/>
</dbReference>
<evidence type="ECO:0000313" key="10">
    <source>
        <dbReference type="Proteomes" id="UP000198226"/>
    </source>
</evidence>
<sequence>MSRYVQPVPDVDDPYADDRLLRSWLRRQLGPAGYDAAQPRLAALAADVVGPLRAAHADAEAHPPTLVRYDPWGARVDRIDTSAGWQAQRAAAARHAVVALPYLEAARGTWGAAARVVQHALLHLYGPESATFSCPVAMADGAAALLRTPEVDAGVRDAWLPRLISTDPDTAVVSGQWMTESQGGSDLSRTGTVGRPAADGSWRLTGEKWFCSAADAAVAVALARPEGAGRGSRVLAPFLVPRYAVDSPLAGVTAAADSPAPGITVHRLKDKLGTRALPTAEIGLRDAYALPLGDPAVPGLVRAMTLVVVTRVHNASAAASGMRRGLAYARAYAGGRQVAGGSLADDPLHRATLGGLAVDAAGAFALAGHAFALLGRVEVGADPQAAAELRVVAPLAKLATGRLAVASAAEYVEAFGGAGYVEDTGVPRLLRDAQVLPIWEGTTNVLAVDVLRAVAREDAGTPLLRRLAGAVDLARPAAPALADTLAEVVRELRDTLAEVAADPGAVAVRAGARGLALRMAYALTTALLVEHAAWGDEQAEVAARLWARRWLRHEDVSADAHHHLDLLG</sequence>
<dbReference type="InterPro" id="IPR006089">
    <property type="entry name" value="Acyl-CoA_DH_CS"/>
</dbReference>
<accession>A0A125Q1E9</accession>
<dbReference type="GO" id="GO:0003995">
    <property type="term" value="F:acyl-CoA dehydrogenase activity"/>
    <property type="evidence" value="ECO:0007669"/>
    <property type="project" value="InterPro"/>
</dbReference>
<dbReference type="EMBL" id="LT607752">
    <property type="protein sequence ID" value="SCG41049.1"/>
    <property type="molecule type" value="Genomic_DNA"/>
</dbReference>
<dbReference type="SUPFAM" id="SSF47203">
    <property type="entry name" value="Acyl-CoA dehydrogenase C-terminal domain-like"/>
    <property type="match status" value="1"/>
</dbReference>
<dbReference type="RefSeq" id="WP_067308705.1">
    <property type="nucleotide sequence ID" value="NZ_LRMV01000068.1"/>
</dbReference>
<reference evidence="10" key="1">
    <citation type="submission" date="2016-06" db="EMBL/GenBank/DDBJ databases">
        <authorList>
            <person name="Varghese N."/>
            <person name="Submissions Spin"/>
        </authorList>
    </citation>
    <scope>NUCLEOTIDE SEQUENCE [LARGE SCALE GENOMIC DNA]</scope>
    <source>
        <strain evidence="10">DSM 44983</strain>
    </source>
</reference>
<evidence type="ECO:0000259" key="8">
    <source>
        <dbReference type="Pfam" id="PF18158"/>
    </source>
</evidence>
<comment type="cofactor">
    <cofactor evidence="1 5">
        <name>FAD</name>
        <dbReference type="ChEBI" id="CHEBI:57692"/>
    </cofactor>
</comment>
<dbReference type="Pfam" id="PF00441">
    <property type="entry name" value="Acyl-CoA_dh_1"/>
    <property type="match status" value="1"/>
</dbReference>
<dbReference type="Pfam" id="PF18158">
    <property type="entry name" value="AidB_N"/>
    <property type="match status" value="1"/>
</dbReference>
<dbReference type="Gene3D" id="2.40.110.20">
    <property type="match status" value="1"/>
</dbReference>
<keyword evidence="4 5" id="KW-0274">FAD</keyword>
<comment type="similarity">
    <text evidence="2 5">Belongs to the acyl-CoA dehydrogenase family.</text>
</comment>
<dbReference type="InterPro" id="IPR041504">
    <property type="entry name" value="AidB_N"/>
</dbReference>
<evidence type="ECO:0000256" key="5">
    <source>
        <dbReference type="RuleBase" id="RU362125"/>
    </source>
</evidence>
<evidence type="ECO:0000256" key="2">
    <source>
        <dbReference type="ARBA" id="ARBA00009347"/>
    </source>
</evidence>
<keyword evidence="5" id="KW-0560">Oxidoreductase</keyword>
<evidence type="ECO:0000256" key="4">
    <source>
        <dbReference type="ARBA" id="ARBA00022827"/>
    </source>
</evidence>
<name>A0A125Q1E9_9ACTN</name>
<proteinExistence type="inferred from homology"/>
<gene>
    <name evidence="9" type="ORF">GA0070623_0740</name>
</gene>
<dbReference type="InterPro" id="IPR006091">
    <property type="entry name" value="Acyl-CoA_Oxase/DH_mid-dom"/>
</dbReference>
<dbReference type="AlphaFoldDB" id="A0A125Q1E9"/>
<evidence type="ECO:0000256" key="3">
    <source>
        <dbReference type="ARBA" id="ARBA00022630"/>
    </source>
</evidence>
<dbReference type="Gene3D" id="6.10.250.600">
    <property type="match status" value="1"/>
</dbReference>